<dbReference type="PROSITE" id="PS50887">
    <property type="entry name" value="GGDEF"/>
    <property type="match status" value="1"/>
</dbReference>
<dbReference type="SMART" id="SM00091">
    <property type="entry name" value="PAS"/>
    <property type="match status" value="1"/>
</dbReference>
<dbReference type="RefSeq" id="WP_283768344.1">
    <property type="nucleotide sequence ID" value="NZ_JAQOSO010000096.1"/>
</dbReference>
<dbReference type="InterPro" id="IPR001633">
    <property type="entry name" value="EAL_dom"/>
</dbReference>
<dbReference type="InterPro" id="IPR052155">
    <property type="entry name" value="Biofilm_reg_signaling"/>
</dbReference>
<dbReference type="Gene3D" id="3.30.450.20">
    <property type="entry name" value="PAS domain"/>
    <property type="match status" value="1"/>
</dbReference>
<feature type="coiled-coil region" evidence="2">
    <location>
        <begin position="11"/>
        <end position="51"/>
    </location>
</feature>
<evidence type="ECO:0000259" key="5">
    <source>
        <dbReference type="PROSITE" id="PS50883"/>
    </source>
</evidence>
<dbReference type="InterPro" id="IPR000700">
    <property type="entry name" value="PAS-assoc_C"/>
</dbReference>
<dbReference type="Gene3D" id="3.30.70.270">
    <property type="match status" value="1"/>
</dbReference>
<dbReference type="Gene3D" id="3.20.20.450">
    <property type="entry name" value="EAL domain"/>
    <property type="match status" value="1"/>
</dbReference>
<dbReference type="InterPro" id="IPR043128">
    <property type="entry name" value="Rev_trsase/Diguanyl_cyclase"/>
</dbReference>
<dbReference type="SMART" id="SM00267">
    <property type="entry name" value="GGDEF"/>
    <property type="match status" value="1"/>
</dbReference>
<organism evidence="7 8">
    <name type="scientific">Roseofilum capinflatum BLCC-M114</name>
    <dbReference type="NCBI Taxonomy" id="3022440"/>
    <lineage>
        <taxon>Bacteria</taxon>
        <taxon>Bacillati</taxon>
        <taxon>Cyanobacteriota</taxon>
        <taxon>Cyanophyceae</taxon>
        <taxon>Desertifilales</taxon>
        <taxon>Desertifilaceae</taxon>
        <taxon>Roseofilum</taxon>
        <taxon>Roseofilum capinflatum</taxon>
    </lineage>
</organism>
<evidence type="ECO:0000259" key="4">
    <source>
        <dbReference type="PROSITE" id="PS50113"/>
    </source>
</evidence>
<dbReference type="InterPro" id="IPR029787">
    <property type="entry name" value="Nucleotide_cyclase"/>
</dbReference>
<dbReference type="NCBIfam" id="TIGR00229">
    <property type="entry name" value="sensory_box"/>
    <property type="match status" value="1"/>
</dbReference>
<dbReference type="Pfam" id="PF13426">
    <property type="entry name" value="PAS_9"/>
    <property type="match status" value="1"/>
</dbReference>
<dbReference type="InterPro" id="IPR035965">
    <property type="entry name" value="PAS-like_dom_sf"/>
</dbReference>
<dbReference type="CDD" id="cd00130">
    <property type="entry name" value="PAS"/>
    <property type="match status" value="1"/>
</dbReference>
<feature type="domain" description="PAC" evidence="4">
    <location>
        <begin position="252"/>
        <end position="305"/>
    </location>
</feature>
<evidence type="ECO:0000259" key="3">
    <source>
        <dbReference type="PROSITE" id="PS50110"/>
    </source>
</evidence>
<dbReference type="Pfam" id="PF00563">
    <property type="entry name" value="EAL"/>
    <property type="match status" value="1"/>
</dbReference>
<sequence>MEDPLIQILLIEDNRAEARLLQERLKQASSMEVEVTHVSRLSEALKELEEQGFKVVLLDLSLPDAQGLESLSPLMEKAPDVPIIVLTNNTDSALAVDAVRQGAQDYLIKRQLNTELLTRSLYYAIERKQASDALRKANETLEQRVIQRTSDLVQTNVRLQQEISDRRNLEQALQQEKELAQITLNSIGDAVIVTNIHHQIQSLNPVAEKLIGLTSRVTQGKSLSEIFSTNDVNQKPIQILIHQSLTTGRIIKVSNYTLYSKSDRQPYIIELSIAPIRLKGDRIVGTVIVCRDVTSARKLAHQLSWQASHDPLTGLINRREFEQCLKAAIRETHQLNQQHILCYLDLDQFKIVNDTCGHSAGDHLLRQITGILQSKIRKTDTFARLGGDEFGLLLHYCSLGEGQKVAQKIIETIQAFRFVWEDKLFTIGVSIGLVPIDRSIENEHIALSAADTAMYAAKDGGRNRIHIYQIEDREVVKRQGDMQWVARINQALEENQFCLYIQQIISLNSEAKIRPCGELFIRMIDASGTLIPPMAFLPAAERYDLMPEIDRWVIRNLFKQLSARNSEGAASKSTRLGKPIYLVNLSGASFNDFSFLEFLKEQFWLHHIPPSIIGFEITETVAITHLNQAVRFITELKELGCQFALDDFGSGMSSFTYLKQLPIDYLKIDGTFIKSLINDPINRVMVESIQRIAQVMGLKTIAESIENQEILEQVQALGINYAQGYGIHKPHLFSLEKKSEVSYWVMGNGCSHLPQ</sequence>
<dbReference type="Gene3D" id="3.40.50.2300">
    <property type="match status" value="1"/>
</dbReference>
<dbReference type="InterPro" id="IPR000160">
    <property type="entry name" value="GGDEF_dom"/>
</dbReference>
<dbReference type="EMBL" id="JAQOSO010000096">
    <property type="protein sequence ID" value="MDJ1176054.1"/>
    <property type="molecule type" value="Genomic_DNA"/>
</dbReference>
<evidence type="ECO:0000259" key="6">
    <source>
        <dbReference type="PROSITE" id="PS50887"/>
    </source>
</evidence>
<keyword evidence="2" id="KW-0175">Coiled coil</keyword>
<keyword evidence="1" id="KW-0597">Phosphoprotein</keyword>
<dbReference type="NCBIfam" id="TIGR00254">
    <property type="entry name" value="GGDEF"/>
    <property type="match status" value="1"/>
</dbReference>
<feature type="domain" description="Response regulatory" evidence="3">
    <location>
        <begin position="7"/>
        <end position="124"/>
    </location>
</feature>
<dbReference type="SUPFAM" id="SSF55073">
    <property type="entry name" value="Nucleotide cyclase"/>
    <property type="match status" value="1"/>
</dbReference>
<dbReference type="PANTHER" id="PTHR44757:SF4">
    <property type="entry name" value="DIGUANYLATE CYCLASE DGCE-RELATED"/>
    <property type="match status" value="1"/>
</dbReference>
<name>A0ABT7BA59_9CYAN</name>
<dbReference type="InterPro" id="IPR035919">
    <property type="entry name" value="EAL_sf"/>
</dbReference>
<feature type="domain" description="EAL" evidence="5">
    <location>
        <begin position="481"/>
        <end position="744"/>
    </location>
</feature>
<dbReference type="SMART" id="SM00448">
    <property type="entry name" value="REC"/>
    <property type="match status" value="1"/>
</dbReference>
<evidence type="ECO:0000313" key="8">
    <source>
        <dbReference type="Proteomes" id="UP001235849"/>
    </source>
</evidence>
<dbReference type="InterPro" id="IPR011006">
    <property type="entry name" value="CheY-like_superfamily"/>
</dbReference>
<dbReference type="PANTHER" id="PTHR44757">
    <property type="entry name" value="DIGUANYLATE CYCLASE DGCP"/>
    <property type="match status" value="1"/>
</dbReference>
<dbReference type="SUPFAM" id="SSF55785">
    <property type="entry name" value="PYP-like sensor domain (PAS domain)"/>
    <property type="match status" value="1"/>
</dbReference>
<dbReference type="SUPFAM" id="SSF141868">
    <property type="entry name" value="EAL domain-like"/>
    <property type="match status" value="1"/>
</dbReference>
<dbReference type="PROSITE" id="PS50883">
    <property type="entry name" value="EAL"/>
    <property type="match status" value="1"/>
</dbReference>
<dbReference type="InterPro" id="IPR000014">
    <property type="entry name" value="PAS"/>
</dbReference>
<dbReference type="Pfam" id="PF00072">
    <property type="entry name" value="Response_reg"/>
    <property type="match status" value="1"/>
</dbReference>
<evidence type="ECO:0000256" key="1">
    <source>
        <dbReference type="PROSITE-ProRule" id="PRU00169"/>
    </source>
</evidence>
<gene>
    <name evidence="7" type="ORF">PMG25_18375</name>
</gene>
<dbReference type="Pfam" id="PF00990">
    <property type="entry name" value="GGDEF"/>
    <property type="match status" value="1"/>
</dbReference>
<dbReference type="CDD" id="cd01949">
    <property type="entry name" value="GGDEF"/>
    <property type="match status" value="1"/>
</dbReference>
<keyword evidence="8" id="KW-1185">Reference proteome</keyword>
<comment type="caution">
    <text evidence="7">The sequence shown here is derived from an EMBL/GenBank/DDBJ whole genome shotgun (WGS) entry which is preliminary data.</text>
</comment>
<dbReference type="CDD" id="cd01948">
    <property type="entry name" value="EAL"/>
    <property type="match status" value="1"/>
</dbReference>
<feature type="domain" description="GGDEF" evidence="6">
    <location>
        <begin position="337"/>
        <end position="470"/>
    </location>
</feature>
<evidence type="ECO:0000256" key="2">
    <source>
        <dbReference type="SAM" id="Coils"/>
    </source>
</evidence>
<reference evidence="7 8" key="1">
    <citation type="submission" date="2023-01" db="EMBL/GenBank/DDBJ databases">
        <title>Novel diversity within Roseofilum (Cyanobacteria; Desertifilaceae) from marine benthic mats with descriptions of four novel species.</title>
        <authorList>
            <person name="Wang Y."/>
            <person name="Berthold D.E."/>
            <person name="Hu J."/>
            <person name="Lefler F.W."/>
            <person name="Laughinghouse H.D. IV."/>
        </authorList>
    </citation>
    <scope>NUCLEOTIDE SEQUENCE [LARGE SCALE GENOMIC DNA]</scope>
    <source>
        <strain evidence="7 8">BLCC-M114</strain>
    </source>
</reference>
<dbReference type="PROSITE" id="PS50110">
    <property type="entry name" value="RESPONSE_REGULATORY"/>
    <property type="match status" value="1"/>
</dbReference>
<dbReference type="InterPro" id="IPR001789">
    <property type="entry name" value="Sig_transdc_resp-reg_receiver"/>
</dbReference>
<proteinExistence type="predicted"/>
<dbReference type="SMART" id="SM00052">
    <property type="entry name" value="EAL"/>
    <property type="match status" value="1"/>
</dbReference>
<dbReference type="PROSITE" id="PS50113">
    <property type="entry name" value="PAC"/>
    <property type="match status" value="1"/>
</dbReference>
<dbReference type="Proteomes" id="UP001235849">
    <property type="component" value="Unassembled WGS sequence"/>
</dbReference>
<feature type="modified residue" description="4-aspartylphosphate" evidence="1">
    <location>
        <position position="59"/>
    </location>
</feature>
<evidence type="ECO:0000313" key="7">
    <source>
        <dbReference type="EMBL" id="MDJ1176054.1"/>
    </source>
</evidence>
<dbReference type="SUPFAM" id="SSF52172">
    <property type="entry name" value="CheY-like"/>
    <property type="match status" value="1"/>
</dbReference>
<accession>A0ABT7BA59</accession>
<protein>
    <submittedName>
        <fullName evidence="7">EAL domain-containing protein</fullName>
    </submittedName>
</protein>